<feature type="coiled-coil region" evidence="4">
    <location>
        <begin position="391"/>
        <end position="447"/>
    </location>
</feature>
<accession>A0A8J7HXZ5</accession>
<dbReference type="AlphaFoldDB" id="A0A8J7HXZ5"/>
<evidence type="ECO:0000256" key="3">
    <source>
        <dbReference type="ARBA" id="ARBA00013368"/>
    </source>
</evidence>
<dbReference type="InterPro" id="IPR027417">
    <property type="entry name" value="P-loop_NTPase"/>
</dbReference>
<reference evidence="6 7" key="1">
    <citation type="journal article" date="2021" name="Int. J. Syst. Evol. Microbiol.">
        <title>Amazonocrinis nigriterrae gen. nov., sp. nov., Atlanticothrix silvestris gen. nov., sp. nov. and Dendronalium phyllosphericum gen. nov., sp. nov., nostocacean cyanobacteria from Brazilian environments.</title>
        <authorList>
            <person name="Alvarenga D.O."/>
            <person name="Andreote A.P.D."/>
            <person name="Branco L.H.Z."/>
            <person name="Delbaje E."/>
            <person name="Cruz R.B."/>
            <person name="Varani A.M."/>
            <person name="Fiore M.F."/>
        </authorList>
    </citation>
    <scope>NUCLEOTIDE SEQUENCE [LARGE SCALE GENOMIC DNA]</scope>
    <source>
        <strain evidence="6 7">CENA67</strain>
    </source>
</reference>
<organism evidence="6 7">
    <name type="scientific">Amazonocrinis nigriterrae CENA67</name>
    <dbReference type="NCBI Taxonomy" id="2794033"/>
    <lineage>
        <taxon>Bacteria</taxon>
        <taxon>Bacillati</taxon>
        <taxon>Cyanobacteriota</taxon>
        <taxon>Cyanophyceae</taxon>
        <taxon>Nostocales</taxon>
        <taxon>Nostocaceae</taxon>
        <taxon>Amazonocrinis</taxon>
        <taxon>Amazonocrinis nigriterrae</taxon>
    </lineage>
</organism>
<evidence type="ECO:0000256" key="1">
    <source>
        <dbReference type="ARBA" id="ARBA00006930"/>
    </source>
</evidence>
<evidence type="ECO:0000259" key="5">
    <source>
        <dbReference type="Pfam" id="PF13476"/>
    </source>
</evidence>
<dbReference type="GO" id="GO:0006302">
    <property type="term" value="P:double-strand break repair"/>
    <property type="evidence" value="ECO:0007669"/>
    <property type="project" value="InterPro"/>
</dbReference>
<evidence type="ECO:0000256" key="4">
    <source>
        <dbReference type="SAM" id="Coils"/>
    </source>
</evidence>
<evidence type="ECO:0000256" key="2">
    <source>
        <dbReference type="ARBA" id="ARBA00011322"/>
    </source>
</evidence>
<dbReference type="RefSeq" id="WP_198126268.1">
    <property type="nucleotide sequence ID" value="NZ_JAECZC010000043.1"/>
</dbReference>
<evidence type="ECO:0000313" key="7">
    <source>
        <dbReference type="Proteomes" id="UP000632766"/>
    </source>
</evidence>
<comment type="subunit">
    <text evidence="2">Heterodimer of SbcC and SbcD.</text>
</comment>
<dbReference type="Gene3D" id="3.40.50.300">
    <property type="entry name" value="P-loop containing nucleotide triphosphate hydrolases"/>
    <property type="match status" value="2"/>
</dbReference>
<dbReference type="SUPFAM" id="SSF52540">
    <property type="entry name" value="P-loop containing nucleoside triphosphate hydrolases"/>
    <property type="match status" value="2"/>
</dbReference>
<dbReference type="InterPro" id="IPR038729">
    <property type="entry name" value="Rad50/SbcC_AAA"/>
</dbReference>
<evidence type="ECO:0000313" key="6">
    <source>
        <dbReference type="EMBL" id="MBH8564429.1"/>
    </source>
</evidence>
<dbReference type="PANTHER" id="PTHR32114:SF2">
    <property type="entry name" value="ABC TRANSPORTER ABCH.3"/>
    <property type="match status" value="1"/>
</dbReference>
<protein>
    <recommendedName>
        <fullName evidence="3">Nuclease SbcCD subunit C</fullName>
    </recommendedName>
</protein>
<keyword evidence="7" id="KW-1185">Reference proteome</keyword>
<dbReference type="PANTHER" id="PTHR32114">
    <property type="entry name" value="ABC TRANSPORTER ABCH.3"/>
    <property type="match status" value="1"/>
</dbReference>
<gene>
    <name evidence="6" type="ORF">I8748_19960</name>
</gene>
<comment type="similarity">
    <text evidence="1">Belongs to the SMC family. SbcC subfamily.</text>
</comment>
<feature type="domain" description="Rad50/SbcC-type AAA" evidence="5">
    <location>
        <begin position="5"/>
        <end position="239"/>
    </location>
</feature>
<sequence>MKLLSIQLCNFRPFYGRTPELILASREEQNTTVFYGNNGGGKTTILNAFTWVLYEKFTPAFASSEQLVNKRAVAEVNIGQSVDFWVQVEFEHTGKKYLAKRICRAFKSKDGVYYDKSNLSLQVAEKNGRWMTPFQPSKEVINRVLPESLHTYFFFDGERIEKIVQSDKKFEMAAATKVLLGVEILDRAIRHLNEAKRELEKEYQDIAPPEITKLIQDKKALEDECITLQERQLEIKYELENQQIIEQKIDEQLRALEDVQQLQMQRDELQIEADSTQTKINQGKNKLRKITSTKAYTVFLSEATAEFRAILDGLRERGELPAGIKQQFVKDLLQQQRCICGTELKHATQPYSLVEAWMNRAGRGDVEETAIRMGAQVESIDKQITEFWKEIDDEQKNQEELIRKLSVIETQLDDIHDELRNSPLENIRDLETHRQNIKKRTRELTLEEGENNKNIADLQVKIKHKENLYIQQKANQKKQKVALERINLTNESISRLTQVRELIDKHFRLELENSVQTIFQQIAFKPYVPKLNDKYELTLVENTSGKEDIVAASSGESIILSLSFIASIINKVREWSKKQNLIDLGSSIFPVVMDSPFAVLDNEYKSQIAKRLPRLADQLVLLLNKSQWMNVEQEISNYVGKHYILTYHSPKANCQEEYIHINGQSYPLVQRSLNELEYTEILEVV</sequence>
<comment type="caution">
    <text evidence="6">The sequence shown here is derived from an EMBL/GenBank/DDBJ whole genome shotgun (WGS) entry which is preliminary data.</text>
</comment>
<keyword evidence="4" id="KW-0175">Coiled coil</keyword>
<dbReference type="EMBL" id="JAECZC010000043">
    <property type="protein sequence ID" value="MBH8564429.1"/>
    <property type="molecule type" value="Genomic_DNA"/>
</dbReference>
<name>A0A8J7HXZ5_9NOST</name>
<dbReference type="Pfam" id="PF13476">
    <property type="entry name" value="AAA_23"/>
    <property type="match status" value="1"/>
</dbReference>
<proteinExistence type="inferred from homology"/>
<dbReference type="Proteomes" id="UP000632766">
    <property type="component" value="Unassembled WGS sequence"/>
</dbReference>
<dbReference type="GO" id="GO:0016887">
    <property type="term" value="F:ATP hydrolysis activity"/>
    <property type="evidence" value="ECO:0007669"/>
    <property type="project" value="InterPro"/>
</dbReference>
<feature type="coiled-coil region" evidence="4">
    <location>
        <begin position="182"/>
        <end position="286"/>
    </location>
</feature>